<accession>A0A0B4XHS0</accession>
<dbReference type="HOGENOM" id="CLU_2614132_0_0_6"/>
<sequence>MRYTPSLRRGNTPGMQPPPRGDALQSESALLERLLVRRFGPLPEALALRLKLAESMQLETWAQRMLQAECLEQVFADA</sequence>
<name>A0A0B4XHS0_9GAMM</name>
<reference evidence="2 3" key="1">
    <citation type="journal article" date="2012" name="J. Bacteriol.">
        <title>Genome sequence of an alkane-degrading bacterium, Alcanivorax pacificus type strain W11-5, isolated from deep sea sediment.</title>
        <authorList>
            <person name="Lai Q."/>
            <person name="Shao Z."/>
        </authorList>
    </citation>
    <scope>NUCLEOTIDE SEQUENCE [LARGE SCALE GENOMIC DNA]</scope>
    <source>
        <strain evidence="2 3">W11-5</strain>
    </source>
</reference>
<proteinExistence type="predicted"/>
<protein>
    <submittedName>
        <fullName evidence="2">Putative transposase</fullName>
    </submittedName>
</protein>
<evidence type="ECO:0000256" key="1">
    <source>
        <dbReference type="SAM" id="MobiDB-lite"/>
    </source>
</evidence>
<dbReference type="KEGG" id="apac:S7S_06515"/>
<feature type="region of interest" description="Disordered" evidence="1">
    <location>
        <begin position="1"/>
        <end position="24"/>
    </location>
</feature>
<organism evidence="2 3">
    <name type="scientific">Isoalcanivorax pacificus W11-5</name>
    <dbReference type="NCBI Taxonomy" id="391936"/>
    <lineage>
        <taxon>Bacteria</taxon>
        <taxon>Pseudomonadati</taxon>
        <taxon>Pseudomonadota</taxon>
        <taxon>Gammaproteobacteria</taxon>
        <taxon>Oceanospirillales</taxon>
        <taxon>Alcanivoracaceae</taxon>
        <taxon>Isoalcanivorax</taxon>
    </lineage>
</organism>
<dbReference type="Proteomes" id="UP000006764">
    <property type="component" value="Chromosome"/>
</dbReference>
<keyword evidence="3" id="KW-1185">Reference proteome</keyword>
<gene>
    <name evidence="2" type="ORF">S7S_06515</name>
</gene>
<dbReference type="OrthoDB" id="5562276at2"/>
<evidence type="ECO:0000313" key="3">
    <source>
        <dbReference type="Proteomes" id="UP000006764"/>
    </source>
</evidence>
<dbReference type="AlphaFoldDB" id="A0A0B4XHS0"/>
<dbReference type="RefSeq" id="WP_008739003.1">
    <property type="nucleotide sequence ID" value="NZ_CP004387.1"/>
</dbReference>
<evidence type="ECO:0000313" key="2">
    <source>
        <dbReference type="EMBL" id="AJD47719.1"/>
    </source>
</evidence>
<dbReference type="EMBL" id="CP004387">
    <property type="protein sequence ID" value="AJD47719.1"/>
    <property type="molecule type" value="Genomic_DNA"/>
</dbReference>